<protein>
    <submittedName>
        <fullName evidence="1">Uncharacterized protein</fullName>
    </submittedName>
</protein>
<gene>
    <name evidence="1" type="ORF">A9A72_122473</name>
</gene>
<dbReference type="EMBL" id="VNHQ01000012">
    <property type="protein sequence ID" value="TYP65345.1"/>
    <property type="molecule type" value="Genomic_DNA"/>
</dbReference>
<proteinExistence type="predicted"/>
<dbReference type="RefSeq" id="WP_148924756.1">
    <property type="nucleotide sequence ID" value="NZ_JBIDBY010000021.1"/>
</dbReference>
<name>A0A5S5BE64_STUST</name>
<evidence type="ECO:0000313" key="1">
    <source>
        <dbReference type="EMBL" id="TYP65345.1"/>
    </source>
</evidence>
<dbReference type="AlphaFoldDB" id="A0A5S5BE64"/>
<sequence length="108" mass="11851">MRKIYSQSIESHENQIALDNLGKSLGIAQSRVLEKIITSIEVDDLVAITTRQLSLKTARIIQLDRATAQVIQDEIARALTLLSARVTDAANDGARAGLMSILDFEDQT</sequence>
<dbReference type="Proteomes" id="UP000324282">
    <property type="component" value="Unassembled WGS sequence"/>
</dbReference>
<dbReference type="OrthoDB" id="7022082at2"/>
<accession>A0A5S5BE64</accession>
<comment type="caution">
    <text evidence="1">The sequence shown here is derived from an EMBL/GenBank/DDBJ whole genome shotgun (WGS) entry which is preliminary data.</text>
</comment>
<evidence type="ECO:0000313" key="2">
    <source>
        <dbReference type="Proteomes" id="UP000324282"/>
    </source>
</evidence>
<organism evidence="1 2">
    <name type="scientific">Stutzerimonas stutzeri</name>
    <name type="common">Pseudomonas stutzeri</name>
    <dbReference type="NCBI Taxonomy" id="316"/>
    <lineage>
        <taxon>Bacteria</taxon>
        <taxon>Pseudomonadati</taxon>
        <taxon>Pseudomonadota</taxon>
        <taxon>Gammaproteobacteria</taxon>
        <taxon>Pseudomonadales</taxon>
        <taxon>Pseudomonadaceae</taxon>
        <taxon>Stutzerimonas</taxon>
    </lineage>
</organism>
<reference evidence="1 2" key="1">
    <citation type="submission" date="2019-07" db="EMBL/GenBank/DDBJ databases">
        <title>Deep subsurface shale carbon reservoir microbial communities from Ohio and West Virginia, USA.</title>
        <authorList>
            <person name="Wrighton K."/>
        </authorList>
    </citation>
    <scope>NUCLEOTIDE SEQUENCE [LARGE SCALE GENOMIC DNA]</scope>
    <source>
        <strain evidence="1 2">NP_8Ht</strain>
    </source>
</reference>